<dbReference type="EMBL" id="BQNB010012679">
    <property type="protein sequence ID" value="GJT06567.1"/>
    <property type="molecule type" value="Genomic_DNA"/>
</dbReference>
<dbReference type="CDD" id="cd09272">
    <property type="entry name" value="RNase_HI_RT_Ty1"/>
    <property type="match status" value="1"/>
</dbReference>
<dbReference type="Pfam" id="PF14223">
    <property type="entry name" value="Retrotran_gag_2"/>
    <property type="match status" value="1"/>
</dbReference>
<dbReference type="Pfam" id="PF25597">
    <property type="entry name" value="SH3_retrovirus"/>
    <property type="match status" value="1"/>
</dbReference>
<dbReference type="InterPro" id="IPR036397">
    <property type="entry name" value="RNaseH_sf"/>
</dbReference>
<dbReference type="SUPFAM" id="SSF53098">
    <property type="entry name" value="Ribonuclease H-like"/>
    <property type="match status" value="1"/>
</dbReference>
<accession>A0ABQ5AYQ1</accession>
<keyword evidence="6" id="KW-1185">Reference proteome</keyword>
<dbReference type="Gene3D" id="3.30.420.10">
    <property type="entry name" value="Ribonuclease H-like superfamily/Ribonuclease H"/>
    <property type="match status" value="1"/>
</dbReference>
<reference evidence="5" key="2">
    <citation type="submission" date="2022-01" db="EMBL/GenBank/DDBJ databases">
        <authorList>
            <person name="Yamashiro T."/>
            <person name="Shiraishi A."/>
            <person name="Satake H."/>
            <person name="Nakayama K."/>
        </authorList>
    </citation>
    <scope>NUCLEOTIDE SEQUENCE</scope>
</reference>
<protein>
    <submittedName>
        <fullName evidence="5">RNA-directed DNA polymerase</fullName>
    </submittedName>
</protein>
<reference evidence="5" key="1">
    <citation type="journal article" date="2022" name="Int. J. Mol. Sci.">
        <title>Draft Genome of Tanacetum Coccineum: Genomic Comparison of Closely Related Tanacetum-Family Plants.</title>
        <authorList>
            <person name="Yamashiro T."/>
            <person name="Shiraishi A."/>
            <person name="Nakayama K."/>
            <person name="Satake H."/>
        </authorList>
    </citation>
    <scope>NUCLEOTIDE SEQUENCE</scope>
</reference>
<feature type="domain" description="Integrase catalytic" evidence="4">
    <location>
        <begin position="356"/>
        <end position="531"/>
    </location>
</feature>
<dbReference type="PANTHER" id="PTHR42648:SF31">
    <property type="entry name" value="RNA-DIRECTED DNA POLYMERASE"/>
    <property type="match status" value="1"/>
</dbReference>
<feature type="compositionally biased region" description="Basic and acidic residues" evidence="3">
    <location>
        <begin position="662"/>
        <end position="672"/>
    </location>
</feature>
<dbReference type="InterPro" id="IPR013103">
    <property type="entry name" value="RVT_2"/>
</dbReference>
<dbReference type="SUPFAM" id="SSF56672">
    <property type="entry name" value="DNA/RNA polymerases"/>
    <property type="match status" value="1"/>
</dbReference>
<dbReference type="PROSITE" id="PS50994">
    <property type="entry name" value="INTEGRASE"/>
    <property type="match status" value="1"/>
</dbReference>
<feature type="compositionally biased region" description="Acidic residues" evidence="3">
    <location>
        <begin position="680"/>
        <end position="697"/>
    </location>
</feature>
<evidence type="ECO:0000256" key="3">
    <source>
        <dbReference type="SAM" id="MobiDB-lite"/>
    </source>
</evidence>
<dbReference type="InterPro" id="IPR057670">
    <property type="entry name" value="SH3_retrovirus"/>
</dbReference>
<dbReference type="Pfam" id="PF00665">
    <property type="entry name" value="rve"/>
    <property type="match status" value="1"/>
</dbReference>
<dbReference type="Pfam" id="PF07727">
    <property type="entry name" value="RVT_2"/>
    <property type="match status" value="1"/>
</dbReference>
<feature type="region of interest" description="Disordered" evidence="3">
    <location>
        <begin position="1302"/>
        <end position="1327"/>
    </location>
</feature>
<organism evidence="5 6">
    <name type="scientific">Tanacetum coccineum</name>
    <dbReference type="NCBI Taxonomy" id="301880"/>
    <lineage>
        <taxon>Eukaryota</taxon>
        <taxon>Viridiplantae</taxon>
        <taxon>Streptophyta</taxon>
        <taxon>Embryophyta</taxon>
        <taxon>Tracheophyta</taxon>
        <taxon>Spermatophyta</taxon>
        <taxon>Magnoliopsida</taxon>
        <taxon>eudicotyledons</taxon>
        <taxon>Gunneridae</taxon>
        <taxon>Pentapetalae</taxon>
        <taxon>asterids</taxon>
        <taxon>campanulids</taxon>
        <taxon>Asterales</taxon>
        <taxon>Asteraceae</taxon>
        <taxon>Asteroideae</taxon>
        <taxon>Anthemideae</taxon>
        <taxon>Anthemidinae</taxon>
        <taxon>Tanacetum</taxon>
    </lineage>
</organism>
<dbReference type="GO" id="GO:0003964">
    <property type="term" value="F:RNA-directed DNA polymerase activity"/>
    <property type="evidence" value="ECO:0007669"/>
    <property type="project" value="UniProtKB-KW"/>
</dbReference>
<keyword evidence="5" id="KW-0695">RNA-directed DNA polymerase</keyword>
<feature type="compositionally biased region" description="Basic and acidic residues" evidence="3">
    <location>
        <begin position="628"/>
        <end position="644"/>
    </location>
</feature>
<feature type="compositionally biased region" description="Polar residues" evidence="3">
    <location>
        <begin position="650"/>
        <end position="661"/>
    </location>
</feature>
<gene>
    <name evidence="5" type="ORF">Tco_0841029</name>
</gene>
<dbReference type="InterPro" id="IPR012337">
    <property type="entry name" value="RNaseH-like_sf"/>
</dbReference>
<evidence type="ECO:0000259" key="4">
    <source>
        <dbReference type="PROSITE" id="PS50994"/>
    </source>
</evidence>
<keyword evidence="2" id="KW-0378">Hydrolase</keyword>
<dbReference type="PANTHER" id="PTHR42648">
    <property type="entry name" value="TRANSPOSASE, PUTATIVE-RELATED"/>
    <property type="match status" value="1"/>
</dbReference>
<keyword evidence="5" id="KW-0808">Transferase</keyword>
<feature type="compositionally biased region" description="Polar residues" evidence="3">
    <location>
        <begin position="1318"/>
        <end position="1327"/>
    </location>
</feature>
<evidence type="ECO:0000256" key="1">
    <source>
        <dbReference type="ARBA" id="ARBA00022723"/>
    </source>
</evidence>
<dbReference type="InterPro" id="IPR001584">
    <property type="entry name" value="Integrase_cat-core"/>
</dbReference>
<keyword evidence="5" id="KW-0548">Nucleotidyltransferase</keyword>
<evidence type="ECO:0000313" key="6">
    <source>
        <dbReference type="Proteomes" id="UP001151760"/>
    </source>
</evidence>
<evidence type="ECO:0000256" key="2">
    <source>
        <dbReference type="ARBA" id="ARBA00022801"/>
    </source>
</evidence>
<comment type="caution">
    <text evidence="5">The sequence shown here is derived from an EMBL/GenBank/DDBJ whole genome shotgun (WGS) entry which is preliminary data.</text>
</comment>
<dbReference type="InterPro" id="IPR043502">
    <property type="entry name" value="DNA/RNA_pol_sf"/>
</dbReference>
<proteinExistence type="predicted"/>
<feature type="region of interest" description="Disordered" evidence="3">
    <location>
        <begin position="625"/>
        <end position="697"/>
    </location>
</feature>
<name>A0ABQ5AYQ1_9ASTR</name>
<keyword evidence="1" id="KW-0479">Metal-binding</keyword>
<dbReference type="Proteomes" id="UP001151760">
    <property type="component" value="Unassembled WGS sequence"/>
</dbReference>
<sequence>MSQQRWLELLSDYDCDIRYHPGKENVVADALSRKEREPPLRVRALVMTISLDLPKQILNAQSEAQKPENIKSEDVGGMLVEYAKFPEAIREQKLEPRADGTLCLNGRSWLPCYGDLRTVIMHERIIGHRMLYALRFSELDVGGGHEALDTILNQILDCGHEIRIQFLAVTSESFGYKYLDMSTVTIHNQTGKHVTIQNSRGYVACLCNRLGMVGVNHLPYSSGELKKYSVQNWILRGPLRKISRFKQRMQVLVIDRRSDAGLEARTDGIPSRGQNGLNLDDKLHFVEEPVEIVGHEVKRLKRSRIPLVKVQWNSKRGPELGHPADQVLSILKTKLDFEKDNTDNVCDVCHKAKQTREPFPLSEHKSKALGQLVHLDVWGPYKVQSKEGYKYFLTVVDDFTRAVWVFLFKGKDEVFHHIVIFYNLVKNQFDKTIKVFRGDNGTEFINQNMDKFCKEKGILHQTSCPYTPQQNGVAERKHRHLLNVGRALMFPGGIPLNMWTGCILTVVYLINRLPSSVLSGKSPYELVFNREPSLSHLKTFGCLCFSTMLNDSDKFSSRSEKSVFIGYSNDKKGYKLFSLENKKVFYSRDVKFYETVFPFKNSSVCKEYQMVFGDKNSLNFFNCDEDESKSSEPYDDRRDKESKIGEGTYHMSSGGTENTGNTRRDEGGHPDDSEPTEAVSDIEESETLVESDKESEGDDSFYQEFNEMFEIPSVIPDSQSEVNLRRSSRKTSVPKKFSDFKFDSKVKYSIDKHVNYSSLSVENFNFSTNLNKIVEPKTFDEASKDIRWIEAMNLEMEALNRNGTWVITELPVGRKPIGNKWVWKVKYKSTGDVERFKARLVAKGYNQKEGIDYDETFSPVVKIVTVRCILSLAVFNNWSVYQLDINNAFLYGDLEEDVYMSLPEGYFAKDDKRVCKLVKSLYGLKQAPRKWNEKLTSVLLENEFTQSKSDFSLFTKSKNGIVIVLLVYVDDIVITGNNSDEIDKFKKFLSSKFMIKDLGKLKYFLGIEVLENNGGLVLTQRKYCLELLTEFGMLACKPCGTPIESREGVIKPSKGKVPDIDYPLTGINNYQKLVGKLIYLTHTRPDISYAVHVLSQFMHAPLQSHLKLAFRVLRYLKTAPGKGISFNKGSDLNLRVYVDSDWAKCKVTRKSVTGYVVFMGESLVSWKSKKQSMLSKSSAEAEYRAMNSVTCEVMWILKILAELKVNTSLPVPLHCDNSSGIQIAANPVFHERTKHFEIELFFLREKVANGIVKTVKIKSADNSADIFTKGLSVVDHNKFCEYLGLTDLYRIGLRGNIENIKPNPVLRTNDERTGKHNPANSSQMSQYQQPNYQISALALYGKSNFLKAKALRFRFFTLSRTRNDPEDFFIQLCLRSCCKSVHDEDDDEDDTRALMAELDQIIKEMAEEKLRKASFSPYALKLFRICIGFQRENLGFLIDERESIVSYDEISKGSVVVVRPVNTRHRWDETCLLDIIVIKSTDVVGMALPVQNINHSAFRSMFEKEKLSGNNFNDWFARLKLVLRVEKKMHVIEQPLPPAPEAGAEPNIVAQWTALYDAHTEIACLMLGSMTPELHRQFELHYPYDMVQELRSMFEKQAGVEKFDLIQSFHACKQEEGKSVADYVLKMKGYVEQLERLGYMLPQDISVGLILNGLTKDFVGFVRNYNMHNMGKTIGEIHAMLIEYEKGLPKKAETPQVMMIKSGKIQKANKSSVNPRKPFMNRRALRKHQRTPSTQRTPHLFGHITSEKKMISTFNIIMA</sequence>
<evidence type="ECO:0000313" key="5">
    <source>
        <dbReference type="EMBL" id="GJT06567.1"/>
    </source>
</evidence>
<dbReference type="InterPro" id="IPR039537">
    <property type="entry name" value="Retrotran_Ty1/copia-like"/>
</dbReference>